<evidence type="ECO:0000256" key="1">
    <source>
        <dbReference type="ARBA" id="ARBA00009437"/>
    </source>
</evidence>
<evidence type="ECO:0000256" key="3">
    <source>
        <dbReference type="ARBA" id="ARBA00023125"/>
    </source>
</evidence>
<dbReference type="FunFam" id="1.10.10.10:FF:000001">
    <property type="entry name" value="LysR family transcriptional regulator"/>
    <property type="match status" value="1"/>
</dbReference>
<dbReference type="InterPro" id="IPR005119">
    <property type="entry name" value="LysR_subst-bd"/>
</dbReference>
<protein>
    <submittedName>
        <fullName evidence="6">LysR family transcriptional regulator</fullName>
    </submittedName>
</protein>
<dbReference type="Pfam" id="PF00126">
    <property type="entry name" value="HTH_1"/>
    <property type="match status" value="1"/>
</dbReference>
<evidence type="ECO:0000256" key="2">
    <source>
        <dbReference type="ARBA" id="ARBA00023015"/>
    </source>
</evidence>
<sequence length="297" mass="33341">MRKIAASKFPSMTSLRCFETAARHLSFTHAAKELYMTQSAVGKQVALLESILDCNLFIRHKQRLELTPIGERFFHDTQDALNKVEESVLNVLAHSHAIATLKIVSHPTFCARWLIPALKGFSKANPNIHLDVHDQVGDFIHTDASELDVGFLHGHGVWPGMASIKLFDSHFVAVCTPELNPLPMSDPNCIDSVTLIQSRIRPHGWLDYFASANMSWEGVFAGPRFDSFYDVVHAAISGCGVALVPDIFVKEELQTGKLKLAWSHMLERNGAYYMVHPSNKSDVPHVKTLIEWIKQRF</sequence>
<reference evidence="6 7" key="1">
    <citation type="submission" date="2013-11" db="EMBL/GenBank/DDBJ databases">
        <title>Genomic analysis of Pelistega sp. HM-7.</title>
        <authorList>
            <person name="Kumbhare S.V."/>
            <person name="Shetty S.A."/>
            <person name="Sharma O."/>
            <person name="Dhotre D.P."/>
        </authorList>
    </citation>
    <scope>NUCLEOTIDE SEQUENCE [LARGE SCALE GENOMIC DNA]</scope>
    <source>
        <strain evidence="6 7">HM-7</strain>
    </source>
</reference>
<keyword evidence="4" id="KW-0804">Transcription</keyword>
<dbReference type="GO" id="GO:0006351">
    <property type="term" value="P:DNA-templated transcription"/>
    <property type="evidence" value="ECO:0007669"/>
    <property type="project" value="TreeGrafter"/>
</dbReference>
<evidence type="ECO:0000259" key="5">
    <source>
        <dbReference type="PROSITE" id="PS50931"/>
    </source>
</evidence>
<dbReference type="GO" id="GO:0043565">
    <property type="term" value="F:sequence-specific DNA binding"/>
    <property type="evidence" value="ECO:0007669"/>
    <property type="project" value="TreeGrafter"/>
</dbReference>
<dbReference type="PANTHER" id="PTHR30537:SF26">
    <property type="entry name" value="GLYCINE CLEAVAGE SYSTEM TRANSCRIPTIONAL ACTIVATOR"/>
    <property type="match status" value="1"/>
</dbReference>
<dbReference type="InterPro" id="IPR058163">
    <property type="entry name" value="LysR-type_TF_proteobact-type"/>
</dbReference>
<dbReference type="EMBL" id="AYSV01000088">
    <property type="protein sequence ID" value="ETD70603.1"/>
    <property type="molecule type" value="Genomic_DNA"/>
</dbReference>
<evidence type="ECO:0000313" key="6">
    <source>
        <dbReference type="EMBL" id="ETD70603.1"/>
    </source>
</evidence>
<organism evidence="6 7">
    <name type="scientific">Pelistega indica</name>
    <dbReference type="NCBI Taxonomy" id="1414851"/>
    <lineage>
        <taxon>Bacteria</taxon>
        <taxon>Pseudomonadati</taxon>
        <taxon>Pseudomonadota</taxon>
        <taxon>Betaproteobacteria</taxon>
        <taxon>Burkholderiales</taxon>
        <taxon>Alcaligenaceae</taxon>
        <taxon>Pelistega</taxon>
    </lineage>
</organism>
<dbReference type="OrthoDB" id="9178397at2"/>
<comment type="caution">
    <text evidence="6">The sequence shown here is derived from an EMBL/GenBank/DDBJ whole genome shotgun (WGS) entry which is preliminary data.</text>
</comment>
<evidence type="ECO:0000256" key="4">
    <source>
        <dbReference type="ARBA" id="ARBA00023163"/>
    </source>
</evidence>
<dbReference type="InterPro" id="IPR000847">
    <property type="entry name" value="LysR_HTH_N"/>
</dbReference>
<dbReference type="PATRIC" id="fig|1414851.3.peg.1595"/>
<dbReference type="Gene3D" id="3.40.190.10">
    <property type="entry name" value="Periplasmic binding protein-like II"/>
    <property type="match status" value="2"/>
</dbReference>
<dbReference type="InterPro" id="IPR036390">
    <property type="entry name" value="WH_DNA-bd_sf"/>
</dbReference>
<dbReference type="Proteomes" id="UP000018766">
    <property type="component" value="Unassembled WGS sequence"/>
</dbReference>
<proteinExistence type="inferred from homology"/>
<comment type="similarity">
    <text evidence="1">Belongs to the LysR transcriptional regulatory family.</text>
</comment>
<name>V8G3T0_9BURK</name>
<dbReference type="PROSITE" id="PS50931">
    <property type="entry name" value="HTH_LYSR"/>
    <property type="match status" value="1"/>
</dbReference>
<dbReference type="SUPFAM" id="SSF53850">
    <property type="entry name" value="Periplasmic binding protein-like II"/>
    <property type="match status" value="1"/>
</dbReference>
<dbReference type="InterPro" id="IPR036388">
    <property type="entry name" value="WH-like_DNA-bd_sf"/>
</dbReference>
<accession>V8G3T0</accession>
<dbReference type="PANTHER" id="PTHR30537">
    <property type="entry name" value="HTH-TYPE TRANSCRIPTIONAL REGULATOR"/>
    <property type="match status" value="1"/>
</dbReference>
<dbReference type="Gene3D" id="1.10.10.10">
    <property type="entry name" value="Winged helix-like DNA-binding domain superfamily/Winged helix DNA-binding domain"/>
    <property type="match status" value="1"/>
</dbReference>
<feature type="domain" description="HTH lysR-type" evidence="5">
    <location>
        <begin position="10"/>
        <end position="67"/>
    </location>
</feature>
<keyword evidence="7" id="KW-1185">Reference proteome</keyword>
<dbReference type="RefSeq" id="WP_023951396.1">
    <property type="nucleotide sequence ID" value="NZ_AYSV01000088.1"/>
</dbReference>
<gene>
    <name evidence="6" type="ORF">V757_07740</name>
</gene>
<dbReference type="GO" id="GO:0003700">
    <property type="term" value="F:DNA-binding transcription factor activity"/>
    <property type="evidence" value="ECO:0007669"/>
    <property type="project" value="InterPro"/>
</dbReference>
<dbReference type="AlphaFoldDB" id="V8G3T0"/>
<dbReference type="SUPFAM" id="SSF46785">
    <property type="entry name" value="Winged helix' DNA-binding domain"/>
    <property type="match status" value="1"/>
</dbReference>
<dbReference type="PRINTS" id="PR00039">
    <property type="entry name" value="HTHLYSR"/>
</dbReference>
<keyword evidence="2" id="KW-0805">Transcription regulation</keyword>
<dbReference type="Pfam" id="PF03466">
    <property type="entry name" value="LysR_substrate"/>
    <property type="match status" value="1"/>
</dbReference>
<keyword evidence="3" id="KW-0238">DNA-binding</keyword>
<evidence type="ECO:0000313" key="7">
    <source>
        <dbReference type="Proteomes" id="UP000018766"/>
    </source>
</evidence>